<feature type="chain" id="PRO_5011501351" description="DUF2066 domain-containing protein" evidence="1">
    <location>
        <begin position="25"/>
        <end position="289"/>
    </location>
</feature>
<dbReference type="Proteomes" id="UP000214880">
    <property type="component" value="Unassembled WGS sequence"/>
</dbReference>
<evidence type="ECO:0000313" key="3">
    <source>
        <dbReference type="Proteomes" id="UP000214880"/>
    </source>
</evidence>
<accession>A0A1G9SRF0</accession>
<dbReference type="EMBL" id="FNHB01000004">
    <property type="protein sequence ID" value="SDM38002.1"/>
    <property type="molecule type" value="Genomic_DNA"/>
</dbReference>
<gene>
    <name evidence="2" type="ORF">SAMN04488502_10493</name>
</gene>
<evidence type="ECO:0000313" key="2">
    <source>
        <dbReference type="EMBL" id="SDM38002.1"/>
    </source>
</evidence>
<proteinExistence type="predicted"/>
<keyword evidence="1" id="KW-0732">Signal</keyword>
<evidence type="ECO:0008006" key="4">
    <source>
        <dbReference type="Google" id="ProtNLM"/>
    </source>
</evidence>
<keyword evidence="3" id="KW-1185">Reference proteome</keyword>
<dbReference type="RefSeq" id="WP_092072179.1">
    <property type="nucleotide sequence ID" value="NZ_FNHB01000004.1"/>
</dbReference>
<dbReference type="STRING" id="146817.SAMN04488502_10493"/>
<dbReference type="Pfam" id="PF20316">
    <property type="entry name" value="DUF6612"/>
    <property type="match status" value="1"/>
</dbReference>
<sequence>MRMFKCIVLLLAVFIMAQGGAASAAGAAAPELDARKTVDQAYRQFLELESYHMKVDILAELEAKGKKVKSYTTSEGDIRLKPLLGKNMLKATLYIDEQRIEQQIEQYFQEEGSQLVVYSNIDHQWLKEVMPYLQPANEYQGYLKAIKDVTFLRENGSSLIFAVTVDAAYAAGNLEHYIGSAGIKDQKVRQSLEALREAMTNAGDFNYTLTIDKQSAAIINVHMDFTELMARLSSTLLESPATPEEQKQLIREVFSNMRLVVDADFSQLNGIGNIVIPAEAKQAEEPAVK</sequence>
<feature type="signal peptide" evidence="1">
    <location>
        <begin position="1"/>
        <end position="24"/>
    </location>
</feature>
<protein>
    <recommendedName>
        <fullName evidence="4">DUF2066 domain-containing protein</fullName>
    </recommendedName>
</protein>
<reference evidence="2 3" key="1">
    <citation type="submission" date="2016-10" db="EMBL/GenBank/DDBJ databases">
        <authorList>
            <person name="de Groot N.N."/>
        </authorList>
    </citation>
    <scope>NUCLEOTIDE SEQUENCE [LARGE SCALE GENOMIC DNA]</scope>
    <source>
        <strain evidence="2 3">DSM 1736</strain>
    </source>
</reference>
<name>A0A1G9SRF0_9FIRM</name>
<dbReference type="AlphaFoldDB" id="A0A1G9SRF0"/>
<dbReference type="InterPro" id="IPR046720">
    <property type="entry name" value="DUF6612"/>
</dbReference>
<organism evidence="2 3">
    <name type="scientific">Dendrosporobacter quercicolus</name>
    <dbReference type="NCBI Taxonomy" id="146817"/>
    <lineage>
        <taxon>Bacteria</taxon>
        <taxon>Bacillati</taxon>
        <taxon>Bacillota</taxon>
        <taxon>Negativicutes</taxon>
        <taxon>Selenomonadales</taxon>
        <taxon>Sporomusaceae</taxon>
        <taxon>Dendrosporobacter</taxon>
    </lineage>
</organism>
<dbReference type="OrthoDB" id="1677056at2"/>
<evidence type="ECO:0000256" key="1">
    <source>
        <dbReference type="SAM" id="SignalP"/>
    </source>
</evidence>